<organism evidence="7 8">
    <name type="scientific">Mycobacterium branderi</name>
    <dbReference type="NCBI Taxonomy" id="43348"/>
    <lineage>
        <taxon>Bacteria</taxon>
        <taxon>Bacillati</taxon>
        <taxon>Actinomycetota</taxon>
        <taxon>Actinomycetes</taxon>
        <taxon>Mycobacteriales</taxon>
        <taxon>Mycobacteriaceae</taxon>
        <taxon>Mycobacterium</taxon>
    </lineage>
</organism>
<name>A0ABM7KTD5_9MYCO</name>
<reference evidence="7 8" key="1">
    <citation type="journal article" date="2019" name="Emerg. Microbes Infect.">
        <title>Comprehensive subspecies identification of 175 nontuberculous mycobacteria species based on 7547 genomic profiles.</title>
        <authorList>
            <person name="Matsumoto Y."/>
            <person name="Kinjo T."/>
            <person name="Motooka D."/>
            <person name="Nabeya D."/>
            <person name="Jung N."/>
            <person name="Uechi K."/>
            <person name="Horii T."/>
            <person name="Iida T."/>
            <person name="Fujita J."/>
            <person name="Nakamura S."/>
        </authorList>
    </citation>
    <scope>NUCLEOTIDE SEQUENCE [LARGE SCALE GENOMIC DNA]</scope>
    <source>
        <strain evidence="7 8">JCM 12687</strain>
    </source>
</reference>
<dbReference type="PROSITE" id="PS00455">
    <property type="entry name" value="AMP_BINDING"/>
    <property type="match status" value="1"/>
</dbReference>
<evidence type="ECO:0000313" key="8">
    <source>
        <dbReference type="Proteomes" id="UP000467379"/>
    </source>
</evidence>
<keyword evidence="4" id="KW-0443">Lipid metabolism</keyword>
<keyword evidence="8" id="KW-1185">Reference proteome</keyword>
<dbReference type="PANTHER" id="PTHR43272:SF32">
    <property type="entry name" value="AMP-DEPENDENT SYNTHETASE_LIGASE DOMAIN-CONTAINING PROTEIN"/>
    <property type="match status" value="1"/>
</dbReference>
<proteinExistence type="inferred from homology"/>
<accession>A0ABM7KTD5</accession>
<evidence type="ECO:0000313" key="7">
    <source>
        <dbReference type="EMBL" id="BBZ14423.1"/>
    </source>
</evidence>
<dbReference type="EMBL" id="AP022606">
    <property type="protein sequence ID" value="BBZ14423.1"/>
    <property type="molecule type" value="Genomic_DNA"/>
</dbReference>
<dbReference type="InterPro" id="IPR020845">
    <property type="entry name" value="AMP-binding_CS"/>
</dbReference>
<evidence type="ECO:0000256" key="3">
    <source>
        <dbReference type="ARBA" id="ARBA00022832"/>
    </source>
</evidence>
<dbReference type="Gene3D" id="3.40.50.12780">
    <property type="entry name" value="N-terminal domain of ligase-like"/>
    <property type="match status" value="2"/>
</dbReference>
<dbReference type="InterPro" id="IPR000873">
    <property type="entry name" value="AMP-dep_synth/lig_dom"/>
</dbReference>
<dbReference type="CDD" id="cd05907">
    <property type="entry name" value="VL_LC_FACS_like"/>
    <property type="match status" value="1"/>
</dbReference>
<dbReference type="GO" id="GO:0016874">
    <property type="term" value="F:ligase activity"/>
    <property type="evidence" value="ECO:0007669"/>
    <property type="project" value="UniProtKB-KW"/>
</dbReference>
<feature type="domain" description="AMP-dependent synthetase/ligase" evidence="6">
    <location>
        <begin position="2"/>
        <end position="404"/>
    </location>
</feature>
<keyword evidence="3" id="KW-0276">Fatty acid metabolism</keyword>
<sequence>MFQDTAAAHPQRVALRAVGRGGSLTWAQYATRVRSITAGLAALGVRRGDTVALMLTNRPEFNLIDAAAYHLGAIPFSVYNTSSADQINYLFGNAENRVVVCEQQFLPVLSEAKAATKVEHVVCVDAKPAGVLTLDELEAAGDAGFDFDATWLAVRPDDVLTLIYTSGTTGPPKGVELTHRNLLTNIAALADLVVFDEHDRVVSYLPDAHIVNRYLAHYAPAVSGASVTTVADHKALVSALPDARPTIFAAVPLFWYKIQAALQAGLAEQRGIKGALARWAVAAGAQKALVQTRNERPSAWIAMQAAAAEQLVLRRLRARVGLDQVRIAVSGAAPIAAETLEFVLGLGLPVCEAWGMSELSAVATLNPPDGIRVGTVGKPVAGVQLRVADDGELLVRGPGLMKGYRNDPEKTAQAIDADGWMHTGDVGTVDADGYVRIVDRKKELIINSGGKNIAPSNIENHVRAACPLIGSVVAIGDDRPCIVALVSLDADAAARYARQLGIDASPAVLAIHPDVRAAVQAGIDSANAKLSRVEQIKYFHIAPTFWQPGGDELTPTAKLKRKPIAGKYAAEIEQLYANIRKA</sequence>
<keyword evidence="2 7" id="KW-0436">Ligase</keyword>
<dbReference type="PANTHER" id="PTHR43272">
    <property type="entry name" value="LONG-CHAIN-FATTY-ACID--COA LIGASE"/>
    <property type="match status" value="1"/>
</dbReference>
<dbReference type="Pfam" id="PF00501">
    <property type="entry name" value="AMP-binding"/>
    <property type="match status" value="1"/>
</dbReference>
<evidence type="ECO:0000256" key="2">
    <source>
        <dbReference type="ARBA" id="ARBA00022598"/>
    </source>
</evidence>
<evidence type="ECO:0000259" key="6">
    <source>
        <dbReference type="Pfam" id="PF00501"/>
    </source>
</evidence>
<dbReference type="SUPFAM" id="SSF56801">
    <property type="entry name" value="Acetyl-CoA synthetase-like"/>
    <property type="match status" value="1"/>
</dbReference>
<evidence type="ECO:0000256" key="4">
    <source>
        <dbReference type="ARBA" id="ARBA00023098"/>
    </source>
</evidence>
<evidence type="ECO:0000256" key="1">
    <source>
        <dbReference type="ARBA" id="ARBA00006432"/>
    </source>
</evidence>
<evidence type="ECO:0000256" key="5">
    <source>
        <dbReference type="ARBA" id="ARBA00032875"/>
    </source>
</evidence>
<dbReference type="Pfam" id="PF23562">
    <property type="entry name" value="AMP-binding_C_3"/>
    <property type="match status" value="1"/>
</dbReference>
<protein>
    <recommendedName>
        <fullName evidence="5">Acyl-CoA synthetase</fullName>
    </recommendedName>
</protein>
<dbReference type="InterPro" id="IPR042099">
    <property type="entry name" value="ANL_N_sf"/>
</dbReference>
<comment type="similarity">
    <text evidence="1">Belongs to the ATP-dependent AMP-binding enzyme family.</text>
</comment>
<gene>
    <name evidence="7" type="ORF">MBRA_46180</name>
</gene>
<dbReference type="Proteomes" id="UP000467379">
    <property type="component" value="Chromosome"/>
</dbReference>